<feature type="non-terminal residue" evidence="3">
    <location>
        <position position="1"/>
    </location>
</feature>
<dbReference type="Pfam" id="PF11807">
    <property type="entry name" value="UstYa"/>
    <property type="match status" value="1"/>
</dbReference>
<dbReference type="PANTHER" id="PTHR33365:SF4">
    <property type="entry name" value="CYCLOCHLOROTINE BIOSYNTHESIS PROTEIN O"/>
    <property type="match status" value="1"/>
</dbReference>
<dbReference type="Proteomes" id="UP000235672">
    <property type="component" value="Unassembled WGS sequence"/>
</dbReference>
<evidence type="ECO:0000313" key="3">
    <source>
        <dbReference type="EMBL" id="PMD17890.1"/>
    </source>
</evidence>
<comment type="similarity">
    <text evidence="2">Belongs to the ustYa family.</text>
</comment>
<dbReference type="PANTHER" id="PTHR33365">
    <property type="entry name" value="YALI0B05434P"/>
    <property type="match status" value="1"/>
</dbReference>
<dbReference type="InterPro" id="IPR021765">
    <property type="entry name" value="UstYa-like"/>
</dbReference>
<protein>
    <recommendedName>
        <fullName evidence="5">Tat pathway signal sequence</fullName>
    </recommendedName>
</protein>
<comment type="pathway">
    <text evidence="1">Mycotoxin biosynthesis.</text>
</comment>
<evidence type="ECO:0008006" key="5">
    <source>
        <dbReference type="Google" id="ProtNLM"/>
    </source>
</evidence>
<evidence type="ECO:0000313" key="4">
    <source>
        <dbReference type="Proteomes" id="UP000235672"/>
    </source>
</evidence>
<sequence>PALPAVEWELHTFENSLETANPYKGPPSPELDHAWNKLLAPSAIRISKEDLDRINRTSVALLDGSGYFGTLDVHHQLHCLRWVRQSLHPDYYGELNTKEQNRGQHLDHCLDALRQFVMCKADVSILTYDWMPQFHRPWPNFEIQHKCANWDHIQDWAEAHSFDGFDERLVKHPNYHPELGKITEIT</sequence>
<accession>A0A2J6PV44</accession>
<reference evidence="3 4" key="1">
    <citation type="submission" date="2016-05" db="EMBL/GenBank/DDBJ databases">
        <title>A degradative enzymes factory behind the ericoid mycorrhizal symbiosis.</title>
        <authorList>
            <consortium name="DOE Joint Genome Institute"/>
            <person name="Martino E."/>
            <person name="Morin E."/>
            <person name="Grelet G."/>
            <person name="Kuo A."/>
            <person name="Kohler A."/>
            <person name="Daghino S."/>
            <person name="Barry K."/>
            <person name="Choi C."/>
            <person name="Cichocki N."/>
            <person name="Clum A."/>
            <person name="Copeland A."/>
            <person name="Hainaut M."/>
            <person name="Haridas S."/>
            <person name="Labutti K."/>
            <person name="Lindquist E."/>
            <person name="Lipzen A."/>
            <person name="Khouja H.-R."/>
            <person name="Murat C."/>
            <person name="Ohm R."/>
            <person name="Olson A."/>
            <person name="Spatafora J."/>
            <person name="Veneault-Fourrey C."/>
            <person name="Henrissat B."/>
            <person name="Grigoriev I."/>
            <person name="Martin F."/>
            <person name="Perotto S."/>
        </authorList>
    </citation>
    <scope>NUCLEOTIDE SEQUENCE [LARGE SCALE GENOMIC DNA]</scope>
    <source>
        <strain evidence="3 4">UAMH 7357</strain>
    </source>
</reference>
<proteinExistence type="inferred from homology"/>
<evidence type="ECO:0000256" key="2">
    <source>
        <dbReference type="ARBA" id="ARBA00035112"/>
    </source>
</evidence>
<evidence type="ECO:0000256" key="1">
    <source>
        <dbReference type="ARBA" id="ARBA00004685"/>
    </source>
</evidence>
<dbReference type="EMBL" id="KZ613497">
    <property type="protein sequence ID" value="PMD17890.1"/>
    <property type="molecule type" value="Genomic_DNA"/>
</dbReference>
<name>A0A2J6PV44_9HELO</name>
<gene>
    <name evidence="3" type="ORF">NA56DRAFT_577983</name>
</gene>
<dbReference type="STRING" id="1745343.A0A2J6PV44"/>
<keyword evidence="4" id="KW-1185">Reference proteome</keyword>
<organism evidence="3 4">
    <name type="scientific">Hyaloscypha hepaticicola</name>
    <dbReference type="NCBI Taxonomy" id="2082293"/>
    <lineage>
        <taxon>Eukaryota</taxon>
        <taxon>Fungi</taxon>
        <taxon>Dikarya</taxon>
        <taxon>Ascomycota</taxon>
        <taxon>Pezizomycotina</taxon>
        <taxon>Leotiomycetes</taxon>
        <taxon>Helotiales</taxon>
        <taxon>Hyaloscyphaceae</taxon>
        <taxon>Hyaloscypha</taxon>
    </lineage>
</organism>
<dbReference type="GO" id="GO:0043386">
    <property type="term" value="P:mycotoxin biosynthetic process"/>
    <property type="evidence" value="ECO:0007669"/>
    <property type="project" value="InterPro"/>
</dbReference>
<dbReference type="OrthoDB" id="3687641at2759"/>
<dbReference type="AlphaFoldDB" id="A0A2J6PV44"/>